<dbReference type="RefSeq" id="WP_353862621.1">
    <property type="nucleotide sequence ID" value="NZ_CP088295.1"/>
</dbReference>
<dbReference type="SUPFAM" id="SSF51366">
    <property type="entry name" value="Ribulose-phoshate binding barrel"/>
    <property type="match status" value="1"/>
</dbReference>
<comment type="cofactor">
    <cofactor evidence="4">
        <name>Zn(2+)</name>
        <dbReference type="ChEBI" id="CHEBI:29105"/>
    </cofactor>
</comment>
<comment type="cofactor">
    <cofactor evidence="3">
        <name>Co(2+)</name>
        <dbReference type="ChEBI" id="CHEBI:48828"/>
    </cofactor>
</comment>
<evidence type="ECO:0000313" key="13">
    <source>
        <dbReference type="Proteomes" id="UP001058860"/>
    </source>
</evidence>
<organism evidence="12 13">
    <name type="scientific">Svornostia abyssi</name>
    <dbReference type="NCBI Taxonomy" id="2898438"/>
    <lineage>
        <taxon>Bacteria</taxon>
        <taxon>Bacillati</taxon>
        <taxon>Actinomycetota</taxon>
        <taxon>Thermoleophilia</taxon>
        <taxon>Solirubrobacterales</taxon>
        <taxon>Baekduiaceae</taxon>
        <taxon>Svornostia</taxon>
    </lineage>
</organism>
<evidence type="ECO:0000256" key="7">
    <source>
        <dbReference type="ARBA" id="ARBA00013188"/>
    </source>
</evidence>
<feature type="binding site" evidence="10">
    <location>
        <position position="178"/>
    </location>
    <ligand>
        <name>a divalent metal cation</name>
        <dbReference type="ChEBI" id="CHEBI:60240"/>
    </ligand>
</feature>
<protein>
    <recommendedName>
        <fullName evidence="7 10">Ribulose-phosphate 3-epimerase</fullName>
        <ecNumber evidence="7 10">5.1.3.1</ecNumber>
    </recommendedName>
</protein>
<dbReference type="Gene3D" id="3.20.20.70">
    <property type="entry name" value="Aldolase class I"/>
    <property type="match status" value="1"/>
</dbReference>
<feature type="active site" description="Proton acceptor" evidence="10">
    <location>
        <position position="39"/>
    </location>
</feature>
<evidence type="ECO:0000256" key="4">
    <source>
        <dbReference type="ARBA" id="ARBA00001947"/>
    </source>
</evidence>
<sequence length="226" mass="23468">MSPLNHRHVAPSILSADLANLADDVRRVVDAGATVIHFDVMDGQFVPPITVGPVVLGALRDALPESIYLDVHLMIETPERQIEDFASAGADGITFHAEATPHAHRVLHQIREADCRAGLAVCPATPPGIFEEVADLLDLALVMTVNPGWGGQSLIPSTLEKVKTVRSMLGPDVAIQVDGGVDAETAPLCADAGATWFVAGSAVFGADDPAASYQAIAAAAGVAVRA</sequence>
<evidence type="ECO:0000256" key="8">
    <source>
        <dbReference type="ARBA" id="ARBA00022723"/>
    </source>
</evidence>
<comment type="catalytic activity">
    <reaction evidence="1 10 11">
        <text>D-ribulose 5-phosphate = D-xylulose 5-phosphate</text>
        <dbReference type="Rhea" id="RHEA:13677"/>
        <dbReference type="ChEBI" id="CHEBI:57737"/>
        <dbReference type="ChEBI" id="CHEBI:58121"/>
        <dbReference type="EC" id="5.1.3.1"/>
    </reaction>
</comment>
<dbReference type="PANTHER" id="PTHR11749">
    <property type="entry name" value="RIBULOSE-5-PHOSPHATE-3-EPIMERASE"/>
    <property type="match status" value="1"/>
</dbReference>
<comment type="cofactor">
    <cofactor evidence="5">
        <name>Fe(2+)</name>
        <dbReference type="ChEBI" id="CHEBI:29033"/>
    </cofactor>
</comment>
<comment type="cofactor">
    <cofactor evidence="2">
        <name>Mn(2+)</name>
        <dbReference type="ChEBI" id="CHEBI:29035"/>
    </cofactor>
</comment>
<evidence type="ECO:0000256" key="5">
    <source>
        <dbReference type="ARBA" id="ARBA00001954"/>
    </source>
</evidence>
<comment type="pathway">
    <text evidence="10">Carbohydrate degradation.</text>
</comment>
<dbReference type="NCBIfam" id="NF004076">
    <property type="entry name" value="PRK05581.1-4"/>
    <property type="match status" value="1"/>
</dbReference>
<keyword evidence="9 10" id="KW-0413">Isomerase</keyword>
<comment type="caution">
    <text evidence="10">Lacks conserved residue(s) required for the propagation of feature annotation.</text>
</comment>
<comment type="similarity">
    <text evidence="6 10 11">Belongs to the ribulose-phosphate 3-epimerase family.</text>
</comment>
<dbReference type="NCBIfam" id="TIGR01163">
    <property type="entry name" value="rpe"/>
    <property type="match status" value="1"/>
</dbReference>
<feature type="binding site" evidence="10">
    <location>
        <begin position="178"/>
        <end position="180"/>
    </location>
    <ligand>
        <name>substrate</name>
    </ligand>
</feature>
<evidence type="ECO:0000313" key="12">
    <source>
        <dbReference type="EMBL" id="UUY02087.1"/>
    </source>
</evidence>
<evidence type="ECO:0000256" key="1">
    <source>
        <dbReference type="ARBA" id="ARBA00001782"/>
    </source>
</evidence>
<dbReference type="CDD" id="cd00429">
    <property type="entry name" value="RPE"/>
    <property type="match status" value="1"/>
</dbReference>
<feature type="active site" description="Proton donor" evidence="10">
    <location>
        <position position="178"/>
    </location>
</feature>
<proteinExistence type="inferred from homology"/>
<feature type="binding site" evidence="10">
    <location>
        <position position="12"/>
    </location>
    <ligand>
        <name>substrate</name>
    </ligand>
</feature>
<dbReference type="InterPro" id="IPR026019">
    <property type="entry name" value="Ribul_P_3_epim"/>
</dbReference>
<keyword evidence="8 10" id="KW-0479">Metal-binding</keyword>
<reference evidence="13" key="1">
    <citation type="submission" date="2021-11" db="EMBL/GenBank/DDBJ databases">
        <title>Cultivation dependent microbiological survey of springs from the worlds oldest radium mine currently devoted to the extraction of radon-saturated water.</title>
        <authorList>
            <person name="Kapinusova G."/>
            <person name="Smrhova T."/>
            <person name="Strejcek M."/>
            <person name="Suman J."/>
            <person name="Jani K."/>
            <person name="Pajer P."/>
            <person name="Uhlik O."/>
        </authorList>
    </citation>
    <scope>NUCLEOTIDE SEQUENCE [LARGE SCALE GENOMIC DNA]</scope>
    <source>
        <strain evidence="13">J379</strain>
    </source>
</reference>
<name>A0ABY5PBV0_9ACTN</name>
<evidence type="ECO:0000256" key="11">
    <source>
        <dbReference type="PIRNR" id="PIRNR001461"/>
    </source>
</evidence>
<evidence type="ECO:0000256" key="6">
    <source>
        <dbReference type="ARBA" id="ARBA00009541"/>
    </source>
</evidence>
<feature type="binding site" evidence="10">
    <location>
        <position position="72"/>
    </location>
    <ligand>
        <name>substrate</name>
    </ligand>
</feature>
<dbReference type="GO" id="GO:0004750">
    <property type="term" value="F:D-ribulose-phosphate 3-epimerase activity"/>
    <property type="evidence" value="ECO:0007669"/>
    <property type="project" value="UniProtKB-EC"/>
</dbReference>
<comment type="function">
    <text evidence="10">Catalyzes the reversible epimerization of D-ribulose 5-phosphate to D-xylulose 5-phosphate.</text>
</comment>
<evidence type="ECO:0000256" key="2">
    <source>
        <dbReference type="ARBA" id="ARBA00001936"/>
    </source>
</evidence>
<dbReference type="InterPro" id="IPR013785">
    <property type="entry name" value="Aldolase_TIM"/>
</dbReference>
<dbReference type="EMBL" id="CP088295">
    <property type="protein sequence ID" value="UUY02087.1"/>
    <property type="molecule type" value="Genomic_DNA"/>
</dbReference>
<evidence type="ECO:0000256" key="10">
    <source>
        <dbReference type="HAMAP-Rule" id="MF_02227"/>
    </source>
</evidence>
<feature type="binding site" evidence="10">
    <location>
        <position position="39"/>
    </location>
    <ligand>
        <name>a divalent metal cation</name>
        <dbReference type="ChEBI" id="CHEBI:60240"/>
    </ligand>
</feature>
<dbReference type="Proteomes" id="UP001058860">
    <property type="component" value="Chromosome"/>
</dbReference>
<evidence type="ECO:0000256" key="3">
    <source>
        <dbReference type="ARBA" id="ARBA00001941"/>
    </source>
</evidence>
<dbReference type="InterPro" id="IPR000056">
    <property type="entry name" value="Ribul_P_3_epim-like"/>
</dbReference>
<dbReference type="Pfam" id="PF00834">
    <property type="entry name" value="Ribul_P_3_epim"/>
    <property type="match status" value="1"/>
</dbReference>
<keyword evidence="10 11" id="KW-0119">Carbohydrate metabolism</keyword>
<comment type="cofactor">
    <cofactor evidence="10">
        <name>a divalent metal cation</name>
        <dbReference type="ChEBI" id="CHEBI:60240"/>
    </cofactor>
    <text evidence="10">Binds 1 divalent metal cation per subunit.</text>
</comment>
<dbReference type="HAMAP" id="MF_02227">
    <property type="entry name" value="RPE"/>
    <property type="match status" value="1"/>
</dbReference>
<dbReference type="InterPro" id="IPR011060">
    <property type="entry name" value="RibuloseP-bd_barrel"/>
</dbReference>
<accession>A0ABY5PBV0</accession>
<dbReference type="EC" id="5.1.3.1" evidence="7 10"/>
<dbReference type="PIRSF" id="PIRSF001461">
    <property type="entry name" value="RPE"/>
    <property type="match status" value="1"/>
</dbReference>
<feature type="binding site" evidence="10">
    <location>
        <position position="37"/>
    </location>
    <ligand>
        <name>a divalent metal cation</name>
        <dbReference type="ChEBI" id="CHEBI:60240"/>
    </ligand>
</feature>
<gene>
    <name evidence="10 12" type="primary">rpe</name>
    <name evidence="12" type="ORF">LRS13_15340</name>
</gene>
<keyword evidence="13" id="KW-1185">Reference proteome</keyword>
<evidence type="ECO:0000256" key="9">
    <source>
        <dbReference type="ARBA" id="ARBA00023235"/>
    </source>
</evidence>
<feature type="binding site" evidence="10">
    <location>
        <begin position="200"/>
        <end position="201"/>
    </location>
    <ligand>
        <name>substrate</name>
    </ligand>
</feature>
<feature type="binding site" evidence="10">
    <location>
        <position position="72"/>
    </location>
    <ligand>
        <name>a divalent metal cation</name>
        <dbReference type="ChEBI" id="CHEBI:60240"/>
    </ligand>
</feature>